<protein>
    <submittedName>
        <fullName evidence="2">Protein trichome birefringence</fullName>
    </submittedName>
</protein>
<gene>
    <name evidence="2" type="ORF">G2W53_043268</name>
</gene>
<comment type="caution">
    <text evidence="2">The sequence shown here is derived from an EMBL/GenBank/DDBJ whole genome shotgun (WGS) entry which is preliminary data.</text>
</comment>
<evidence type="ECO:0000313" key="3">
    <source>
        <dbReference type="Proteomes" id="UP000634136"/>
    </source>
</evidence>
<keyword evidence="3" id="KW-1185">Reference proteome</keyword>
<evidence type="ECO:0000256" key="1">
    <source>
        <dbReference type="SAM" id="MobiDB-lite"/>
    </source>
</evidence>
<name>A0A834W046_9FABA</name>
<feature type="region of interest" description="Disordered" evidence="1">
    <location>
        <begin position="1"/>
        <end position="54"/>
    </location>
</feature>
<evidence type="ECO:0000313" key="2">
    <source>
        <dbReference type="EMBL" id="KAF7804157.1"/>
    </source>
</evidence>
<sequence length="54" mass="6297">MVWDKNEALHRESHSMHQEHQEDTSDCNPGTSMEISFPPPKGFASYIWRDDHPS</sequence>
<feature type="compositionally biased region" description="Basic and acidic residues" evidence="1">
    <location>
        <begin position="1"/>
        <end position="23"/>
    </location>
</feature>
<reference evidence="2" key="1">
    <citation type="submission" date="2020-09" db="EMBL/GenBank/DDBJ databases">
        <title>Genome-Enabled Discovery of Anthraquinone Biosynthesis in Senna tora.</title>
        <authorList>
            <person name="Kang S.-H."/>
            <person name="Pandey R.P."/>
            <person name="Lee C.-M."/>
            <person name="Sim J.-S."/>
            <person name="Jeong J.-T."/>
            <person name="Choi B.-S."/>
            <person name="Jung M."/>
            <person name="Ginzburg D."/>
            <person name="Zhao K."/>
            <person name="Won S.Y."/>
            <person name="Oh T.-J."/>
            <person name="Yu Y."/>
            <person name="Kim N.-H."/>
            <person name="Lee O.R."/>
            <person name="Lee T.-H."/>
            <person name="Bashyal P."/>
            <person name="Kim T.-S."/>
            <person name="Lee W.-H."/>
            <person name="Kawkins C."/>
            <person name="Kim C.-K."/>
            <person name="Kim J.S."/>
            <person name="Ahn B.O."/>
            <person name="Rhee S.Y."/>
            <person name="Sohng J.K."/>
        </authorList>
    </citation>
    <scope>NUCLEOTIDE SEQUENCE</scope>
    <source>
        <tissue evidence="2">Leaf</tissue>
    </source>
</reference>
<organism evidence="2 3">
    <name type="scientific">Senna tora</name>
    <dbReference type="NCBI Taxonomy" id="362788"/>
    <lineage>
        <taxon>Eukaryota</taxon>
        <taxon>Viridiplantae</taxon>
        <taxon>Streptophyta</taxon>
        <taxon>Embryophyta</taxon>
        <taxon>Tracheophyta</taxon>
        <taxon>Spermatophyta</taxon>
        <taxon>Magnoliopsida</taxon>
        <taxon>eudicotyledons</taxon>
        <taxon>Gunneridae</taxon>
        <taxon>Pentapetalae</taxon>
        <taxon>rosids</taxon>
        <taxon>fabids</taxon>
        <taxon>Fabales</taxon>
        <taxon>Fabaceae</taxon>
        <taxon>Caesalpinioideae</taxon>
        <taxon>Cassia clade</taxon>
        <taxon>Senna</taxon>
    </lineage>
</organism>
<proteinExistence type="predicted"/>
<dbReference type="EMBL" id="JAAIUW010000013">
    <property type="protein sequence ID" value="KAF7804157.1"/>
    <property type="molecule type" value="Genomic_DNA"/>
</dbReference>
<accession>A0A834W046</accession>
<dbReference type="Proteomes" id="UP000634136">
    <property type="component" value="Unassembled WGS sequence"/>
</dbReference>
<dbReference type="AlphaFoldDB" id="A0A834W046"/>